<dbReference type="EMBL" id="KV453852">
    <property type="protein sequence ID" value="ODV85410.1"/>
    <property type="molecule type" value="Genomic_DNA"/>
</dbReference>
<dbReference type="AlphaFoldDB" id="A0A1E4T100"/>
<feature type="region of interest" description="Disordered" evidence="1">
    <location>
        <begin position="1"/>
        <end position="21"/>
    </location>
</feature>
<organism evidence="2 3">
    <name type="scientific">[Candida] arabinofermentans NRRL YB-2248</name>
    <dbReference type="NCBI Taxonomy" id="983967"/>
    <lineage>
        <taxon>Eukaryota</taxon>
        <taxon>Fungi</taxon>
        <taxon>Dikarya</taxon>
        <taxon>Ascomycota</taxon>
        <taxon>Saccharomycotina</taxon>
        <taxon>Pichiomycetes</taxon>
        <taxon>Pichiales</taxon>
        <taxon>Pichiaceae</taxon>
        <taxon>Ogataea</taxon>
        <taxon>Ogataea/Candida clade</taxon>
    </lineage>
</organism>
<dbReference type="Proteomes" id="UP000094801">
    <property type="component" value="Unassembled WGS sequence"/>
</dbReference>
<protein>
    <submittedName>
        <fullName evidence="2">Uncharacterized protein</fullName>
    </submittedName>
</protein>
<accession>A0A1E4T100</accession>
<evidence type="ECO:0000256" key="1">
    <source>
        <dbReference type="SAM" id="MobiDB-lite"/>
    </source>
</evidence>
<evidence type="ECO:0000313" key="2">
    <source>
        <dbReference type="EMBL" id="ODV85410.1"/>
    </source>
</evidence>
<evidence type="ECO:0000313" key="3">
    <source>
        <dbReference type="Proteomes" id="UP000094801"/>
    </source>
</evidence>
<sequence length="223" mass="25740">MYNSTLPFQTEGGCEPTHQTPREEQEQKFEEMLAHKSLSDLNSVLESMFAFSTEDQSELFSFQSDDHHLKYFDCLEYIPNATVTTCTTTRKSNETHQESEIEKEMLSEDTIDHGHEENDESLSCADTEDQKLKNLDPPIEKCNEVQVVERENLSCSALIGYEVSYSLPPSEDSEDGCNTPNYTYLVGRHPTKYVKKVKERKHKIRGFIVRLNKYIRSVKKSTH</sequence>
<reference evidence="3" key="1">
    <citation type="submission" date="2016-04" db="EMBL/GenBank/DDBJ databases">
        <title>Comparative genomics of biotechnologically important yeasts.</title>
        <authorList>
            <consortium name="DOE Joint Genome Institute"/>
            <person name="Riley R."/>
            <person name="Haridas S."/>
            <person name="Wolfe K.H."/>
            <person name="Lopes M.R."/>
            <person name="Hittinger C.T."/>
            <person name="Goker M."/>
            <person name="Salamov A."/>
            <person name="Wisecaver J."/>
            <person name="Long T.M."/>
            <person name="Aerts A.L."/>
            <person name="Barry K."/>
            <person name="Choi C."/>
            <person name="Clum A."/>
            <person name="Coughlan A.Y."/>
            <person name="Deshpande S."/>
            <person name="Douglass A.P."/>
            <person name="Hanson S.J."/>
            <person name="Klenk H.-P."/>
            <person name="Labutti K."/>
            <person name="Lapidus A."/>
            <person name="Lindquist E."/>
            <person name="Lipzen A."/>
            <person name="Meier-Kolthoff J.P."/>
            <person name="Ohm R.A."/>
            <person name="Otillar R.P."/>
            <person name="Pangilinan J."/>
            <person name="Peng Y."/>
            <person name="Rokas A."/>
            <person name="Rosa C.A."/>
            <person name="Scheuner C."/>
            <person name="Sibirny A.A."/>
            <person name="Slot J.C."/>
            <person name="Stielow J.B."/>
            <person name="Sun H."/>
            <person name="Kurtzman C.P."/>
            <person name="Blackwell M."/>
            <person name="Grigoriev I.V."/>
            <person name="Jeffries T.W."/>
        </authorList>
    </citation>
    <scope>NUCLEOTIDE SEQUENCE [LARGE SCALE GENOMIC DNA]</scope>
    <source>
        <strain evidence="3">NRRL YB-2248</strain>
    </source>
</reference>
<keyword evidence="3" id="KW-1185">Reference proteome</keyword>
<proteinExistence type="predicted"/>
<gene>
    <name evidence="2" type="ORF">CANARDRAFT_28208</name>
</gene>
<name>A0A1E4T100_9ASCO</name>